<dbReference type="InParanoid" id="E5A227"/>
<name>E5A227_LEPMJ</name>
<dbReference type="Proteomes" id="UP000002668">
    <property type="component" value="Genome"/>
</dbReference>
<evidence type="ECO:0000313" key="1">
    <source>
        <dbReference type="EMBL" id="CBX97744.1"/>
    </source>
</evidence>
<organism evidence="2">
    <name type="scientific">Leptosphaeria maculans (strain JN3 / isolate v23.1.3 / race Av1-4-5-6-7-8)</name>
    <name type="common">Blackleg fungus</name>
    <name type="synonym">Phoma lingam</name>
    <dbReference type="NCBI Taxonomy" id="985895"/>
    <lineage>
        <taxon>Eukaryota</taxon>
        <taxon>Fungi</taxon>
        <taxon>Dikarya</taxon>
        <taxon>Ascomycota</taxon>
        <taxon>Pezizomycotina</taxon>
        <taxon>Dothideomycetes</taxon>
        <taxon>Pleosporomycetidae</taxon>
        <taxon>Pleosporales</taxon>
        <taxon>Pleosporineae</taxon>
        <taxon>Leptosphaeriaceae</taxon>
        <taxon>Plenodomus</taxon>
        <taxon>Plenodomus lingam/Leptosphaeria maculans species complex</taxon>
    </lineage>
</organism>
<dbReference type="AlphaFoldDB" id="E5A227"/>
<sequence length="87" mass="9200">MIKAQCITLAGYRVSWILGRDLSLYLAAFGARALPDLEIGGISIIVGCGIAEHCPFPLEAAGSKANIWGKGWIPIGSQRLSKASESL</sequence>
<keyword evidence="2" id="KW-1185">Reference proteome</keyword>
<gene>
    <name evidence="1" type="ORF">LEMA_P091530.1</name>
</gene>
<protein>
    <submittedName>
        <fullName evidence="1">Predicted protein</fullName>
    </submittedName>
</protein>
<dbReference type="VEuPathDB" id="FungiDB:LEMA_P091530.1"/>
<reference evidence="2" key="1">
    <citation type="journal article" date="2011" name="Nat. Commun.">
        <title>Effector diversification within compartments of the Leptosphaeria maculans genome affected by Repeat-Induced Point mutations.</title>
        <authorList>
            <person name="Rouxel T."/>
            <person name="Grandaubert J."/>
            <person name="Hane J.K."/>
            <person name="Hoede C."/>
            <person name="van de Wouw A.P."/>
            <person name="Couloux A."/>
            <person name="Dominguez V."/>
            <person name="Anthouard V."/>
            <person name="Bally P."/>
            <person name="Bourras S."/>
            <person name="Cozijnsen A.J."/>
            <person name="Ciuffetti L.M."/>
            <person name="Degrave A."/>
            <person name="Dilmaghani A."/>
            <person name="Duret L."/>
            <person name="Fudal I."/>
            <person name="Goodwin S.B."/>
            <person name="Gout L."/>
            <person name="Glaser N."/>
            <person name="Linglin J."/>
            <person name="Kema G.H.J."/>
            <person name="Lapalu N."/>
            <person name="Lawrence C.B."/>
            <person name="May K."/>
            <person name="Meyer M."/>
            <person name="Ollivier B."/>
            <person name="Poulain J."/>
            <person name="Schoch C.L."/>
            <person name="Simon A."/>
            <person name="Spatafora J.W."/>
            <person name="Stachowiak A."/>
            <person name="Turgeon B.G."/>
            <person name="Tyler B.M."/>
            <person name="Vincent D."/>
            <person name="Weissenbach J."/>
            <person name="Amselem J."/>
            <person name="Quesneville H."/>
            <person name="Oliver R.P."/>
            <person name="Wincker P."/>
            <person name="Balesdent M.-H."/>
            <person name="Howlett B.J."/>
        </authorList>
    </citation>
    <scope>NUCLEOTIDE SEQUENCE [LARGE SCALE GENOMIC DNA]</scope>
    <source>
        <strain evidence="2">JN3 / isolate v23.1.3 / race Av1-4-5-6-7-8</strain>
    </source>
</reference>
<proteinExistence type="predicted"/>
<dbReference type="HOGENOM" id="CLU_2483770_0_0_1"/>
<evidence type="ECO:0000313" key="2">
    <source>
        <dbReference type="Proteomes" id="UP000002668"/>
    </source>
</evidence>
<dbReference type="EMBL" id="FP929132">
    <property type="protein sequence ID" value="CBX97744.1"/>
    <property type="molecule type" value="Genomic_DNA"/>
</dbReference>
<accession>E5A227</accession>